<organism evidence="8 9">
    <name type="scientific">Haloplanus ruber</name>
    <dbReference type="NCBI Taxonomy" id="869892"/>
    <lineage>
        <taxon>Archaea</taxon>
        <taxon>Methanobacteriati</taxon>
        <taxon>Methanobacteriota</taxon>
        <taxon>Stenosarchaea group</taxon>
        <taxon>Halobacteria</taxon>
        <taxon>Halobacteriales</taxon>
        <taxon>Haloferacaceae</taxon>
        <taxon>Haloplanus</taxon>
    </lineage>
</organism>
<dbReference type="AlphaFoldDB" id="A0ABD6CZQ4"/>
<evidence type="ECO:0000256" key="2">
    <source>
        <dbReference type="ARBA" id="ARBA00022475"/>
    </source>
</evidence>
<dbReference type="InterPro" id="IPR032816">
    <property type="entry name" value="VTT_dom"/>
</dbReference>
<evidence type="ECO:0000313" key="8">
    <source>
        <dbReference type="EMBL" id="MFD1634238.1"/>
    </source>
</evidence>
<accession>A0ABD6CZQ4</accession>
<dbReference type="EMBL" id="JBHUDL010000010">
    <property type="protein sequence ID" value="MFD1634238.1"/>
    <property type="molecule type" value="Genomic_DNA"/>
</dbReference>
<name>A0ABD6CZQ4_9EURY</name>
<dbReference type="GO" id="GO:0005886">
    <property type="term" value="C:plasma membrane"/>
    <property type="evidence" value="ECO:0007669"/>
    <property type="project" value="UniProtKB-SubCell"/>
</dbReference>
<evidence type="ECO:0000256" key="6">
    <source>
        <dbReference type="SAM" id="Phobius"/>
    </source>
</evidence>
<dbReference type="Pfam" id="PF09335">
    <property type="entry name" value="VTT_dom"/>
    <property type="match status" value="1"/>
</dbReference>
<dbReference type="RefSeq" id="WP_256404492.1">
    <property type="nucleotide sequence ID" value="NZ_CP187151.1"/>
</dbReference>
<dbReference type="PANTHER" id="PTHR12677:SF59">
    <property type="entry name" value="GOLGI APPARATUS MEMBRANE PROTEIN TVP38-RELATED"/>
    <property type="match status" value="1"/>
</dbReference>
<feature type="domain" description="VTT" evidence="7">
    <location>
        <begin position="72"/>
        <end position="188"/>
    </location>
</feature>
<feature type="transmembrane region" description="Helical" evidence="6">
    <location>
        <begin position="199"/>
        <end position="216"/>
    </location>
</feature>
<evidence type="ECO:0000313" key="9">
    <source>
        <dbReference type="Proteomes" id="UP001597075"/>
    </source>
</evidence>
<dbReference type="PANTHER" id="PTHR12677">
    <property type="entry name" value="GOLGI APPARATUS MEMBRANE PROTEIN TVP38-RELATED"/>
    <property type="match status" value="1"/>
</dbReference>
<dbReference type="InterPro" id="IPR015414">
    <property type="entry name" value="TMEM64"/>
</dbReference>
<keyword evidence="5 6" id="KW-0472">Membrane</keyword>
<feature type="transmembrane region" description="Helical" evidence="6">
    <location>
        <begin position="169"/>
        <end position="193"/>
    </location>
</feature>
<reference evidence="8 9" key="1">
    <citation type="journal article" date="2019" name="Int. J. Syst. Evol. Microbiol.">
        <title>The Global Catalogue of Microorganisms (GCM) 10K type strain sequencing project: providing services to taxonomists for standard genome sequencing and annotation.</title>
        <authorList>
            <consortium name="The Broad Institute Genomics Platform"/>
            <consortium name="The Broad Institute Genome Sequencing Center for Infectious Disease"/>
            <person name="Wu L."/>
            <person name="Ma J."/>
        </authorList>
    </citation>
    <scope>NUCLEOTIDE SEQUENCE [LARGE SCALE GENOMIC DNA]</scope>
    <source>
        <strain evidence="8 9">CGMCC 1.10594</strain>
    </source>
</reference>
<protein>
    <submittedName>
        <fullName evidence="8">TVP38/TMEM64 family protein</fullName>
    </submittedName>
</protein>
<feature type="transmembrane region" description="Helical" evidence="6">
    <location>
        <begin position="42"/>
        <end position="62"/>
    </location>
</feature>
<evidence type="ECO:0000256" key="5">
    <source>
        <dbReference type="ARBA" id="ARBA00023136"/>
    </source>
</evidence>
<keyword evidence="3 6" id="KW-0812">Transmembrane</keyword>
<sequence length="229" mass="24557">MRLFASKQARRRTLASLLVGGLALATVTVLVRDRLWILTDAATLRAFVRGFGALAPVALVVLQVLQVVLAPIPGQVLAVVAGYLFGPWWGTLFNVVGIGLGSAVAFWLSRRFGRGYVERVVHAPVLERFDGLVERRGLPALFVLFLIPGLPDDALCFVGGLTKIPLRKLVVVAVVGRAPAFFLANVLGGLVAAGELRRAAVLFGVVTALAVVAYLWRDRIADTLDDLLP</sequence>
<evidence type="ECO:0000259" key="7">
    <source>
        <dbReference type="Pfam" id="PF09335"/>
    </source>
</evidence>
<keyword evidence="9" id="KW-1185">Reference proteome</keyword>
<dbReference type="Proteomes" id="UP001597075">
    <property type="component" value="Unassembled WGS sequence"/>
</dbReference>
<evidence type="ECO:0000256" key="1">
    <source>
        <dbReference type="ARBA" id="ARBA00004651"/>
    </source>
</evidence>
<evidence type="ECO:0000256" key="3">
    <source>
        <dbReference type="ARBA" id="ARBA00022692"/>
    </source>
</evidence>
<proteinExistence type="predicted"/>
<keyword evidence="4 6" id="KW-1133">Transmembrane helix</keyword>
<comment type="caution">
    <text evidence="8">The sequence shown here is derived from an EMBL/GenBank/DDBJ whole genome shotgun (WGS) entry which is preliminary data.</text>
</comment>
<gene>
    <name evidence="8" type="ORF">ACFSBJ_10920</name>
</gene>
<keyword evidence="2" id="KW-1003">Cell membrane</keyword>
<comment type="subcellular location">
    <subcellularLocation>
        <location evidence="1">Cell membrane</location>
        <topology evidence="1">Multi-pass membrane protein</topology>
    </subcellularLocation>
</comment>
<evidence type="ECO:0000256" key="4">
    <source>
        <dbReference type="ARBA" id="ARBA00022989"/>
    </source>
</evidence>